<accession>A0A1W6K301</accession>
<keyword evidence="1" id="KW-0812">Transmembrane</keyword>
<dbReference type="Proteomes" id="UP000193404">
    <property type="component" value="Chromosome"/>
</dbReference>
<protein>
    <submittedName>
        <fullName evidence="2">Uncharacterized protein</fullName>
    </submittedName>
</protein>
<dbReference type="AlphaFoldDB" id="A0A1W6K301"/>
<proteinExistence type="predicted"/>
<organism evidence="2 3">
    <name type="scientific">Acidianus manzaensis</name>
    <dbReference type="NCBI Taxonomy" id="282676"/>
    <lineage>
        <taxon>Archaea</taxon>
        <taxon>Thermoproteota</taxon>
        <taxon>Thermoprotei</taxon>
        <taxon>Sulfolobales</taxon>
        <taxon>Sulfolobaceae</taxon>
        <taxon>Acidianus</taxon>
    </lineage>
</organism>
<evidence type="ECO:0000313" key="2">
    <source>
        <dbReference type="EMBL" id="ARM76824.1"/>
    </source>
</evidence>
<dbReference type="KEGG" id="aman:B6F84_12880"/>
<name>A0A1W6K301_9CREN</name>
<feature type="transmembrane region" description="Helical" evidence="1">
    <location>
        <begin position="9"/>
        <end position="31"/>
    </location>
</feature>
<sequence>MPSEVTDELILIIMVVVIGLVVVGFTFGYLAPQIALSNAENVASNLASSSSVSVGPLIIGNGDTGSIVTELYNPSTSGTACIIAFVEPSYMEASAGVVTPSSTPSFTVYCPNGSQASTTTLTKILDTNGRTLFQSEITAYKINFNTPVTININNVNPADIVIIWFIVNEGGYVFRIGYTYTGIPSSTGAS</sequence>
<gene>
    <name evidence="2" type="ORF">B6F84_12880</name>
</gene>
<reference evidence="2 3" key="1">
    <citation type="submission" date="2017-03" db="EMBL/GenBank/DDBJ databases">
        <title>Sulfur activation and transportation mechanism of thermophilic Archaea Acidianus manzaensis YN-25.</title>
        <authorList>
            <person name="Ma Y."/>
            <person name="Yang Y."/>
            <person name="Xia J."/>
        </authorList>
    </citation>
    <scope>NUCLEOTIDE SEQUENCE [LARGE SCALE GENOMIC DNA]</scope>
    <source>
        <strain evidence="2 3">YN-25</strain>
    </source>
</reference>
<keyword evidence="1" id="KW-1133">Transmembrane helix</keyword>
<keyword evidence="1" id="KW-0472">Membrane</keyword>
<keyword evidence="3" id="KW-1185">Reference proteome</keyword>
<evidence type="ECO:0000256" key="1">
    <source>
        <dbReference type="SAM" id="Phobius"/>
    </source>
</evidence>
<dbReference type="OrthoDB" id="34305at2157"/>
<dbReference type="RefSeq" id="WP_148692619.1">
    <property type="nucleotide sequence ID" value="NZ_CP020477.1"/>
</dbReference>
<dbReference type="GeneID" id="41591833"/>
<dbReference type="EMBL" id="CP020477">
    <property type="protein sequence ID" value="ARM76824.1"/>
    <property type="molecule type" value="Genomic_DNA"/>
</dbReference>
<evidence type="ECO:0000313" key="3">
    <source>
        <dbReference type="Proteomes" id="UP000193404"/>
    </source>
</evidence>